<organism evidence="1">
    <name type="scientific">marine metagenome</name>
    <dbReference type="NCBI Taxonomy" id="408172"/>
    <lineage>
        <taxon>unclassified sequences</taxon>
        <taxon>metagenomes</taxon>
        <taxon>ecological metagenomes</taxon>
    </lineage>
</organism>
<gene>
    <name evidence="1" type="ORF">METZ01_LOCUS260098</name>
</gene>
<dbReference type="AlphaFoldDB" id="A0A382J535"/>
<sequence length="36" mass="4063">MKRHIIIADDGPEQNPDSELLDSFWQQAINAVPEIA</sequence>
<proteinExistence type="predicted"/>
<name>A0A382J535_9ZZZZ</name>
<accession>A0A382J535</accession>
<protein>
    <submittedName>
        <fullName evidence="1">Uncharacterized protein</fullName>
    </submittedName>
</protein>
<feature type="non-terminal residue" evidence="1">
    <location>
        <position position="36"/>
    </location>
</feature>
<dbReference type="EMBL" id="UINC01071951">
    <property type="protein sequence ID" value="SVC07244.1"/>
    <property type="molecule type" value="Genomic_DNA"/>
</dbReference>
<evidence type="ECO:0000313" key="1">
    <source>
        <dbReference type="EMBL" id="SVC07244.1"/>
    </source>
</evidence>
<reference evidence="1" key="1">
    <citation type="submission" date="2018-05" db="EMBL/GenBank/DDBJ databases">
        <authorList>
            <person name="Lanie J.A."/>
            <person name="Ng W.-L."/>
            <person name="Kazmierczak K.M."/>
            <person name="Andrzejewski T.M."/>
            <person name="Davidsen T.M."/>
            <person name="Wayne K.J."/>
            <person name="Tettelin H."/>
            <person name="Glass J.I."/>
            <person name="Rusch D."/>
            <person name="Podicherti R."/>
            <person name="Tsui H.-C.T."/>
            <person name="Winkler M.E."/>
        </authorList>
    </citation>
    <scope>NUCLEOTIDE SEQUENCE</scope>
</reference>